<dbReference type="PROSITE" id="PS00496">
    <property type="entry name" value="PII_GLNB_UMP"/>
    <property type="match status" value="1"/>
</dbReference>
<reference evidence="6 7" key="1">
    <citation type="submission" date="2024-10" db="EMBL/GenBank/DDBJ databases">
        <title>Updated reference genomes for cyclostephanoid diatoms.</title>
        <authorList>
            <person name="Roberts W.R."/>
            <person name="Alverson A.J."/>
        </authorList>
    </citation>
    <scope>NUCLEOTIDE SEQUENCE [LARGE SCALE GENOMIC DNA]</scope>
    <source>
        <strain evidence="6 7">AJA010-31</strain>
    </source>
</reference>
<feature type="repeat" description="TPR" evidence="3">
    <location>
        <begin position="4472"/>
        <end position="4505"/>
    </location>
</feature>
<feature type="domain" description="Anaphase-promoting complex subunit 5" evidence="5">
    <location>
        <begin position="3384"/>
        <end position="3440"/>
    </location>
</feature>
<feature type="compositionally biased region" description="Basic and acidic residues" evidence="4">
    <location>
        <begin position="169"/>
        <end position="182"/>
    </location>
</feature>
<feature type="compositionally biased region" description="Low complexity" evidence="4">
    <location>
        <begin position="334"/>
        <end position="353"/>
    </location>
</feature>
<evidence type="ECO:0000313" key="7">
    <source>
        <dbReference type="Proteomes" id="UP001530400"/>
    </source>
</evidence>
<dbReference type="SUPFAM" id="SSF81901">
    <property type="entry name" value="HCP-like"/>
    <property type="match status" value="1"/>
</dbReference>
<gene>
    <name evidence="6" type="ORF">ACHAWO_004005</name>
</gene>
<dbReference type="PROSITE" id="PS50293">
    <property type="entry name" value="TPR_REGION"/>
    <property type="match status" value="1"/>
</dbReference>
<feature type="repeat" description="TPR" evidence="3">
    <location>
        <begin position="2483"/>
        <end position="2516"/>
    </location>
</feature>
<proteinExistence type="predicted"/>
<organism evidence="6 7">
    <name type="scientific">Cyclotella atomus</name>
    <dbReference type="NCBI Taxonomy" id="382360"/>
    <lineage>
        <taxon>Eukaryota</taxon>
        <taxon>Sar</taxon>
        <taxon>Stramenopiles</taxon>
        <taxon>Ochrophyta</taxon>
        <taxon>Bacillariophyta</taxon>
        <taxon>Coscinodiscophyceae</taxon>
        <taxon>Thalassiosirophycidae</taxon>
        <taxon>Stephanodiscales</taxon>
        <taxon>Stephanodiscaceae</taxon>
        <taxon>Cyclotella</taxon>
    </lineage>
</organism>
<evidence type="ECO:0000256" key="2">
    <source>
        <dbReference type="ARBA" id="ARBA00022803"/>
    </source>
</evidence>
<dbReference type="PANTHER" id="PTHR45641:SF19">
    <property type="entry name" value="NEPHROCYSTIN-3"/>
    <property type="match status" value="1"/>
</dbReference>
<keyword evidence="1" id="KW-0677">Repeat</keyword>
<name>A0ABD3NG41_9STRA</name>
<keyword evidence="7" id="KW-1185">Reference proteome</keyword>
<feature type="repeat" description="TPR" evidence="3">
    <location>
        <begin position="3099"/>
        <end position="3132"/>
    </location>
</feature>
<feature type="region of interest" description="Disordered" evidence="4">
    <location>
        <begin position="1"/>
        <end position="394"/>
    </location>
</feature>
<evidence type="ECO:0000256" key="4">
    <source>
        <dbReference type="SAM" id="MobiDB-lite"/>
    </source>
</evidence>
<dbReference type="InterPro" id="IPR002332">
    <property type="entry name" value="N-reg_PII_urydylation_site"/>
</dbReference>
<dbReference type="InterPro" id="IPR019734">
    <property type="entry name" value="TPR_rpt"/>
</dbReference>
<feature type="domain" description="Anaphase-promoting complex subunit 5" evidence="5">
    <location>
        <begin position="1780"/>
        <end position="1810"/>
    </location>
</feature>
<evidence type="ECO:0000256" key="1">
    <source>
        <dbReference type="ARBA" id="ARBA00022737"/>
    </source>
</evidence>
<dbReference type="Pfam" id="PF12862">
    <property type="entry name" value="ANAPC5"/>
    <property type="match status" value="2"/>
</dbReference>
<dbReference type="Pfam" id="PF13181">
    <property type="entry name" value="TPR_8"/>
    <property type="match status" value="1"/>
</dbReference>
<feature type="compositionally biased region" description="Low complexity" evidence="4">
    <location>
        <begin position="446"/>
        <end position="461"/>
    </location>
</feature>
<dbReference type="Pfam" id="PF13424">
    <property type="entry name" value="TPR_12"/>
    <property type="match status" value="17"/>
</dbReference>
<feature type="repeat" description="TPR" evidence="3">
    <location>
        <begin position="4331"/>
        <end position="4364"/>
    </location>
</feature>
<feature type="compositionally biased region" description="Basic and acidic residues" evidence="4">
    <location>
        <begin position="313"/>
        <end position="326"/>
    </location>
</feature>
<dbReference type="InterPro" id="IPR026000">
    <property type="entry name" value="Apc5_dom"/>
</dbReference>
<feature type="repeat" description="TPR" evidence="3">
    <location>
        <begin position="2866"/>
        <end position="2899"/>
    </location>
</feature>
<feature type="repeat" description="TPR" evidence="3">
    <location>
        <begin position="3618"/>
        <end position="3651"/>
    </location>
</feature>
<feature type="repeat" description="TPR" evidence="3">
    <location>
        <begin position="4147"/>
        <end position="4180"/>
    </location>
</feature>
<comment type="caution">
    <text evidence="6">The sequence shown here is derived from an EMBL/GenBank/DDBJ whole genome shotgun (WGS) entry which is preliminary data.</text>
</comment>
<keyword evidence="2 3" id="KW-0802">TPR repeat</keyword>
<feature type="compositionally biased region" description="Basic and acidic residues" evidence="4">
    <location>
        <begin position="47"/>
        <end position="60"/>
    </location>
</feature>
<feature type="repeat" description="TPR" evidence="3">
    <location>
        <begin position="3974"/>
        <end position="4007"/>
    </location>
</feature>
<dbReference type="PROSITE" id="PS50005">
    <property type="entry name" value="TPR"/>
    <property type="match status" value="18"/>
</dbReference>
<evidence type="ECO:0000313" key="6">
    <source>
        <dbReference type="EMBL" id="KAL3774919.1"/>
    </source>
</evidence>
<dbReference type="Pfam" id="PF13374">
    <property type="entry name" value="TPR_10"/>
    <property type="match status" value="2"/>
</dbReference>
<protein>
    <recommendedName>
        <fullName evidence="5">Anaphase-promoting complex subunit 5 domain-containing protein</fullName>
    </recommendedName>
</protein>
<accession>A0ABD3NG41</accession>
<sequence>MSSNNVPAVAGRSGRHAKKDPNEELEQQQQQSSPISSLNSSLSKKLNRLDSSPKKSRDVNHGNSSSRMYKYKYENKEYTSKSRMDGRQPSKSRSFHQDEDEYYKGAEYAVEAIPRSNRRRATVSSNSGSYPYEEEEDYLVDIDSPRQKVGNRSRSRVRGRDVEEEYDDDGARRRDEYGDGNRRLPKSRSIGTHLQEYHDEDDDARNLPRSRSRGTGRDVDEEYGVDPRSLPKSRSRGSHLQEYENERSLPKSTSKGSHLHGYDYDTRSLPKSRSGGSHIQEYDDERSLPKARSRSNTNNSFHHQEEYLTATKEAMKRSYSHQEDLRHHHHRHSSSNSFQRSGRNNSSFHSNNNHNHRQQEDDDYLVGEEVHVKQPPQRVTRKNNHSYTTLYDDDSDSVTDAWSMAKSAFSTLPRRNSFDLYDDESPSPSSSRGGGSYGSSHRKPVSRSSSLHSHLSQSSRSINSRQMKRVKNIVAQYESDSMGSLWNGEEELVFDSESGADDRRDGQEPEFEYKLFDLEGLGIEFESSDTEDHADDEASRVMELQDMPAVDAVEEERPWWIQHLEEEGLFEYDTSTVYSTKMPPKHQFGRDIHHTLAMSMGDAAFEEKGVAEQFEDDTSTVGADDDFTDWEERLWTLARKHYIEYNGILAKTADDVSATVPTLSDEMTVQEQEQLFNEDFESEQKGVLMFRSLLMTCIKAYVEAFHRDLSKADEKVDESTADPDDGWKDLSINLNVEHHVPLVTARGLFEQVIKMVDEGAIAFDSNDANDATIESSNAEKRAEFIASVLIEDDAHIFRKYEVITLQQSSLTGAAKLPNRKLMSSAKDTNDDQTDLDAYLYGDIDSEEKKEDEVNAINAGNNPLETRECEIRIRSAHVGIVEAKPSDSIHAGKVSWADVVGNVMLSSIERMADTSGTNDTNDGELQKSGGPGASFKHTEPLAELYSLRHAPTFLLRAFISRYHERSQDDVFDNDDVKGLLTNGAYIRSRLELQGPYNAIITHLSNFHDSIASQSNLGRFKHDDTHEYMELHQLLVSSLHSHLESALNHTGYKIQRLGVLGASIDAKENEGENNDSIVSMHNYSNIVATCLEIGRALHHLGLCLGRRQKNLDTESDVAGPDNEKNRDAVAYEITAYRSSLEAYKACMYVFSKAEETSGNSAEMGDRDELQRLREAKVSVELHLADVLTAVGFCHDTKLAEYESALMAYRESLSLYIRHIGRFHRLVSNTLHNMGTIHTELKQWTEAASCYRQCLSIMKRKEEQEKSAWMKSNGISIDDEGLIDNFVSSMNDDVACTLECLAASLAKLGEYDASLVCLEQAIERMADVEGGGIYANYQIKVPSLAAAGLLSQAANIFMKHASSLSISLNMDCHQNKTSTNFRILVASLIKKQQSATDSIQKAILSRRHRCYEDDKLYIEISAAGKDQLQFLADDLITAGRLDFRQRSYADALSFFYEALVVHTHSNAFLSSDKTAFLFDKESLKSGGPCLKVTDDIISMVDDAEQWDSKDAVAMQILYLIGISHERIGENEKAKRALRSALSVADILAAAGKEDSLTCQLNIAICHVRLASLANKMGDSSLVASFHEATKVLNELSNQLKSEADGILSEDQRKYIESIVRSQLATAWCLHGHHLMQDDPSRAKRCFQKSINLLSKAPVSLDSSPAHHSTLFASSLCWEEPSALTTATVLGDANQCLGDISTYESLNLNLFQRAIELRELFTSNLGAMQSLDSENVLECYDELRWDFKLMSCYSSLLDFLKGKKASLDDILDDDSVKTDASREDALVKLGILQAKLGQANDAIESFREAEQLVVQLLGTKDHEIVANILHNMGNAYRQLALSFTSSGKEESAKEKAMECYSESIRIASAIFGNRHISLAETIQNQGLLHMGEVHPWFNAAREEQEADEEDAIALDHLKKSLIIRRKNEDNSTDLASTLYLLGVLCLRSIGRNSIRLDADTSKLANDAISYFIEALKIQNLLLGETDIDVANSLQGLGQAHLYRALSGRSKPTKSDEDLVKAYETLTSALGMRSSNKYLSSTADAASSSALARAHCMFLLGHTQEVRSHHDEAKKYYTSALRLLQVVGKQVESDVTKDPAGRNVMNMDTVNLLAARVLNRIASGSKQQGLDRINVLKKCIEIRGACRITKSDGIMSAPFYFQLAENLLDNESVDESLDCFSRSLRIYLKSFGKDSLNVAASLFGMGRAFSIKSKHQKALLCFDKALRIYEFKEQLAPKEKLGDIHREIGHNLMLSGGDLYEILEQYRSAVSYLEVSNGVTEISNKLVTVYTEMLAIMRDVFDSERDEIAKSELLDELSDVLHRLGNLHASSAEHKQAMVCFSEVLDIQRRRNTDREELRIADLLFNMGNIYVELKRPEKALKCLEESFKMTKDALGESHPELHSTLYLMGVALWELDDYEGCVEWFAQALSVLNTETDEEVDDAAKGRTLYRLGRVYEELQNEPDALNCYQECTKILKSTRSNDLELSHALFAMGKLLQHRSEHEEALNCYDQSLRMHIEMGNDASAVADIKECIGLTLDQINETNRSLAYLVDALRTKTKQEGIVSCNTGKALMYIGQNYLSQGQHHDLAKSYFDAALATFEGDPNCALDTAVCLYSVGLIQDETSEDGCLENCTQAIQIFKAKSTQLSSGLQNYDRVFARSLHHVAKHYVQQKRCVEALEFMTEAYEVKTGILGAHHEETAESQHWLGIIHLALGDDELALHEFKAALKTRVSLFGTEHSAVAESLYGLAEVHFKRDELAECRECILENIRLTDSLKSDANIVSRSKLMMGSCYQELGQFDEAKENLAESLELLISAHGGDKHLDIAEAHFRLGICLCETKNYDSSMDHFKACATIRSSLLGDLDIECANTYESLGIVQQKSSLHDDAILSFEKALAIKRASLPEVDEDIAVLLSFIGTSLFAVEKFDEALHFFSSSADIKKELFGSMDQDYVMTLLDKASALTKVGDDKQAMECYSKSVESGGLPLDSWELGVAYKNMAKYFYEHDTFESSFDGYSEAVSIFEWIMENEQPVKSRYTDVIECYVRLLEMSDHPISDERGLTCYKLANCYVEASKLEDAILMYREAIMIQSQIHGVDHVSVANSLHNLGNCYRDFGDFDRSVECLTKALGILSLALGDEHEDVADTCHCLGVTLTARSEFDEAIAMFERALDNRKRQLGPQHISTASSSYNLASVFQLKGSWISAIKYCKEALRHQRATLGDTNPVTISTLVCAGRIHYGKGDLENALKCFRSSFEQGNTTILLDIGLVYKDRGESDKALLMFTEAAASMIEVLSLDENDDDLFSSLNTRKQEAQEQDLIKLADNIMHYGSVLTELGQHSEALACFRISNVIYQAKYASTGSDHLTVAHNLFRTGFLLEKLSSKAPSELNEALDVLTEALRIRKLHLERSHPDIAENLFTLAKVHHGLGNTHDATKTLAEAIESRGIKNTQLIDYESLLQIGHMQQHYGKYQEALATFEECLQLKQHLDNSHSSIAELNFYIGNLHRELGNFDMAELKFKESLAILEMTTSEQLKAADVHFSLGILFTEQEKYSLALESYMNSLQGRKMEASTTKIDMAELLNNIGICYCGMDEYVKAQVYHTEALETLIDELGYDHPDVAFCWHSLGTVHTELGDIEQALTCFKNAVKIERTENYLQSLGTCLVQLHDYEDAYMLPRHSTTTEAMQMKNLDHEADDDLAEIQRHIGIIWMMRGKYGEALSMFEEALKIKVSLDESTDTFHRHLMKCFEGALESVEILYGSDHLRYAKLLHQKGNIHGTKGEHPLAIEAYIVTLRIYKQHYGDSHLSVANSLFNLGVSLNAKGSPDKGLRCFVKSLRISKSKLGEDHLDVADTFEQMAISHKLMFDYNEAIMHFEKALAIRKQLSGGDLKVAAIMHEMGVVYLKESNLGSAGKAFKESLRIRKSKLSQDDSLIAESLYQLGSLYKEQNDHPNALKYFEECLKIYKSQSDASKSIKCADIFYSLGSIHKSMGNASKSLRSYNKAMSIYSEAYGPKDERVVACLARQGRVFYDSGDHNKALSCFTDCLDRTRVLSHGTSATSLAEERAYSLAQLGELYSSKGDATESSSHYSMALSAYKKLHGTDHPAVADILQKMAKHYVKNKEFDRGHSCANEALALRNRLFGHDDSEIANSHYFMGSILFECGKYREATKYMERARRMHIEELGKMSAQVADENFLLGMICERKAGNSSNPQEDNQNELDDAAQYFQDALTARRELPGKHDVEISETLTRLGHVYYKLREYDNAVDCFSESLKLRETNRDTSSSSNQLLVADSLFDLGAALTKALDTKRALQLFTDALREYQVLLDKNDLNIAKCLGSIGEVHEKENELTEAISYLEKAVSIYEHHFGVGEPNEKAIKTSSLSDDYAHQAETLYVLAIAYDRTGDESASLKLYRNILKIYKALFGRDSLQVAKVLNRLANMKGKTGSVEKAMVLFDESLRIRMLHLGSNHEDVAETLFGMGIVFEKRKNYPAAMKAYSDCLRIRSSRFGSDSMEVAQVVVNIGVVRGNKGDFSGALKSWSKALTIYRKHGLEDDDALVATVLSHKHLAANLMKSKGRSSKR</sequence>
<feature type="repeat" description="TPR" evidence="3">
    <location>
        <begin position="2313"/>
        <end position="2346"/>
    </location>
</feature>
<dbReference type="Gene3D" id="1.25.40.10">
    <property type="entry name" value="Tetratricopeptide repeat domain"/>
    <property type="match status" value="18"/>
</dbReference>
<feature type="compositionally biased region" description="Basic and acidic residues" evidence="4">
    <location>
        <begin position="239"/>
        <end position="249"/>
    </location>
</feature>
<dbReference type="InterPro" id="IPR011990">
    <property type="entry name" value="TPR-like_helical_dom_sf"/>
</dbReference>
<feature type="repeat" description="TPR" evidence="3">
    <location>
        <begin position="3452"/>
        <end position="3485"/>
    </location>
</feature>
<dbReference type="Proteomes" id="UP001530400">
    <property type="component" value="Unassembled WGS sequence"/>
</dbReference>
<feature type="repeat" description="TPR" evidence="3">
    <location>
        <begin position="3889"/>
        <end position="3922"/>
    </location>
</feature>
<dbReference type="SMART" id="SM00028">
    <property type="entry name" value="TPR"/>
    <property type="match status" value="52"/>
</dbReference>
<feature type="repeat" description="TPR" evidence="3">
    <location>
        <begin position="4243"/>
        <end position="4276"/>
    </location>
</feature>
<evidence type="ECO:0000256" key="3">
    <source>
        <dbReference type="PROSITE-ProRule" id="PRU00339"/>
    </source>
</evidence>
<feature type="repeat" description="TPR" evidence="3">
    <location>
        <begin position="2194"/>
        <end position="2227"/>
    </location>
</feature>
<dbReference type="PANTHER" id="PTHR45641">
    <property type="entry name" value="TETRATRICOPEPTIDE REPEAT PROTEIN (AFU_ORTHOLOGUE AFUA_6G03870)"/>
    <property type="match status" value="1"/>
</dbReference>
<evidence type="ECO:0000259" key="5">
    <source>
        <dbReference type="Pfam" id="PF12862"/>
    </source>
</evidence>
<feature type="repeat" description="TPR" evidence="3">
    <location>
        <begin position="3931"/>
        <end position="3964"/>
    </location>
</feature>
<feature type="repeat" description="TPR" evidence="3">
    <location>
        <begin position="2356"/>
        <end position="2389"/>
    </location>
</feature>
<feature type="repeat" description="TPR" evidence="3">
    <location>
        <begin position="3534"/>
        <end position="3567"/>
    </location>
</feature>
<feature type="region of interest" description="Disordered" evidence="4">
    <location>
        <begin position="912"/>
        <end position="932"/>
    </location>
</feature>
<dbReference type="SUPFAM" id="SSF48452">
    <property type="entry name" value="TPR-like"/>
    <property type="match status" value="15"/>
</dbReference>
<dbReference type="EMBL" id="JALLPJ020001173">
    <property type="protein sequence ID" value="KAL3774919.1"/>
    <property type="molecule type" value="Genomic_DNA"/>
</dbReference>
<feature type="compositionally biased region" description="Basic and acidic residues" evidence="4">
    <location>
        <begin position="71"/>
        <end position="88"/>
    </location>
</feature>
<feature type="repeat" description="TPR" evidence="3">
    <location>
        <begin position="3141"/>
        <end position="3174"/>
    </location>
</feature>
<feature type="compositionally biased region" description="Low complexity" evidence="4">
    <location>
        <begin position="27"/>
        <end position="44"/>
    </location>
</feature>
<feature type="region of interest" description="Disordered" evidence="4">
    <location>
        <begin position="416"/>
        <end position="467"/>
    </location>
</feature>
<feature type="repeat" description="TPR" evidence="3">
    <location>
        <begin position="3697"/>
        <end position="3730"/>
    </location>
</feature>